<accession>A0A0D2A861</accession>
<dbReference type="HOGENOM" id="CLU_494340_0_0_1"/>
<dbReference type="GeneID" id="27328619"/>
<sequence length="562" mass="63900">MDRGEGRPRVWVNISHPSQASSGDALSIVRSHIGKYYRNRATSEQRAQLFKTSKSSSHKKEPWDVGPLLRVGKAPRTIGPEPPPEEQHRTTIEQQKQGQVVLSAARNKHPKGEAQQQGTEHFIKPCSEDGDENKTTLHDEVSGRNDWSTVAFEMASDYFQALYNDHEPLKPFPLRGADVIDPFRTSTLSRHPNSFTLLRFYQDWTPVRRMDLDLHDELVLLPLLAYNATLMTNLNLTSKKDPAVHNLIGRALHIVRESLQTPSRTRFSPMSSALSFLMMCSLFQSDHEAAQAHLQGIKSLLFYFGYSFHDLPLSIQQMIIYCDLASRVPSLGRPIFDVMAQENQSKGTSILPSSPFRLARGKLKELSLVYKDDHSRHILQLVTIVLDSFDDAMSRDPREENLVVQIMYYRVYVSLVDLDEIPLVHYNVIQWRKKQLLQLLWRLALVVPIRHEYAGLFNHSVDALESVLESEQNTQHPLSGSNDVGDSADSDASHSRQNISSRYAHFLGRDEPSNMNDLVLGYADVHAEMTALEHVPRDNVSLLLRRQIYGPIFLHHPVTPQS</sequence>
<dbReference type="Proteomes" id="UP000053328">
    <property type="component" value="Unassembled WGS sequence"/>
</dbReference>
<reference evidence="2 3" key="1">
    <citation type="submission" date="2015-01" db="EMBL/GenBank/DDBJ databases">
        <title>The Genome Sequence of Exophiala spinifera CBS89968.</title>
        <authorList>
            <consortium name="The Broad Institute Genomics Platform"/>
            <person name="Cuomo C."/>
            <person name="de Hoog S."/>
            <person name="Gorbushina A."/>
            <person name="Stielow B."/>
            <person name="Teixiera M."/>
            <person name="Abouelleil A."/>
            <person name="Chapman S.B."/>
            <person name="Priest M."/>
            <person name="Young S.K."/>
            <person name="Wortman J."/>
            <person name="Nusbaum C."/>
            <person name="Birren B."/>
        </authorList>
    </citation>
    <scope>NUCLEOTIDE SEQUENCE [LARGE SCALE GENOMIC DNA]</scope>
    <source>
        <strain evidence="2 3">CBS 89968</strain>
    </source>
</reference>
<evidence type="ECO:0000313" key="3">
    <source>
        <dbReference type="Proteomes" id="UP000053328"/>
    </source>
</evidence>
<organism evidence="2 3">
    <name type="scientific">Exophiala spinifera</name>
    <dbReference type="NCBI Taxonomy" id="91928"/>
    <lineage>
        <taxon>Eukaryota</taxon>
        <taxon>Fungi</taxon>
        <taxon>Dikarya</taxon>
        <taxon>Ascomycota</taxon>
        <taxon>Pezizomycotina</taxon>
        <taxon>Eurotiomycetes</taxon>
        <taxon>Chaetothyriomycetidae</taxon>
        <taxon>Chaetothyriales</taxon>
        <taxon>Herpotrichiellaceae</taxon>
        <taxon>Exophiala</taxon>
    </lineage>
</organism>
<protein>
    <submittedName>
        <fullName evidence="2">Uncharacterized protein</fullName>
    </submittedName>
</protein>
<feature type="compositionally biased region" description="Polar residues" evidence="1">
    <location>
        <begin position="45"/>
        <end position="55"/>
    </location>
</feature>
<dbReference type="AlphaFoldDB" id="A0A0D2A861"/>
<evidence type="ECO:0000256" key="1">
    <source>
        <dbReference type="SAM" id="MobiDB-lite"/>
    </source>
</evidence>
<evidence type="ECO:0000313" key="2">
    <source>
        <dbReference type="EMBL" id="KIW20957.1"/>
    </source>
</evidence>
<dbReference type="RefSeq" id="XP_016241173.1">
    <property type="nucleotide sequence ID" value="XM_016375897.1"/>
</dbReference>
<dbReference type="EMBL" id="KN847492">
    <property type="protein sequence ID" value="KIW20957.1"/>
    <property type="molecule type" value="Genomic_DNA"/>
</dbReference>
<name>A0A0D2A861_9EURO</name>
<proteinExistence type="predicted"/>
<dbReference type="VEuPathDB" id="FungiDB:PV08_01536"/>
<feature type="region of interest" description="Disordered" evidence="1">
    <location>
        <begin position="468"/>
        <end position="494"/>
    </location>
</feature>
<gene>
    <name evidence="2" type="ORF">PV08_01536</name>
</gene>
<keyword evidence="3" id="KW-1185">Reference proteome</keyword>
<feature type="region of interest" description="Disordered" evidence="1">
    <location>
        <begin position="45"/>
        <end position="93"/>
    </location>
</feature>
<dbReference type="OrthoDB" id="4119947at2759"/>
<feature type="compositionally biased region" description="Polar residues" evidence="1">
    <location>
        <begin position="469"/>
        <end position="484"/>
    </location>
</feature>